<feature type="compositionally biased region" description="Basic and acidic residues" evidence="1">
    <location>
        <begin position="14"/>
        <end position="24"/>
    </location>
</feature>
<reference evidence="2 3" key="1">
    <citation type="submission" date="2018-02" db="EMBL/GenBank/DDBJ databases">
        <title>Draft genome of wild Prunus yedoensis var. nudiflora.</title>
        <authorList>
            <person name="Baek S."/>
            <person name="Kim J.-H."/>
            <person name="Choi K."/>
            <person name="Kim G.-B."/>
            <person name="Cho A."/>
            <person name="Jang H."/>
            <person name="Shin C.-H."/>
            <person name="Yu H.-J."/>
            <person name="Mun J.-H."/>
        </authorList>
    </citation>
    <scope>NUCLEOTIDE SEQUENCE [LARGE SCALE GENOMIC DNA]</scope>
    <source>
        <strain evidence="3">cv. Jeju island</strain>
        <tissue evidence="2">Leaf</tissue>
    </source>
</reference>
<sequence length="68" mass="8292">MMPMTMPKVTSYKDNVDKQSKKESKVTNSRFDFIHHTRSFVNFLLCLHLIQALYPQFRIYNYYFDCFI</sequence>
<organism evidence="2 3">
    <name type="scientific">Prunus yedoensis var. nudiflora</name>
    <dbReference type="NCBI Taxonomy" id="2094558"/>
    <lineage>
        <taxon>Eukaryota</taxon>
        <taxon>Viridiplantae</taxon>
        <taxon>Streptophyta</taxon>
        <taxon>Embryophyta</taxon>
        <taxon>Tracheophyta</taxon>
        <taxon>Spermatophyta</taxon>
        <taxon>Magnoliopsida</taxon>
        <taxon>eudicotyledons</taxon>
        <taxon>Gunneridae</taxon>
        <taxon>Pentapetalae</taxon>
        <taxon>rosids</taxon>
        <taxon>fabids</taxon>
        <taxon>Rosales</taxon>
        <taxon>Rosaceae</taxon>
        <taxon>Amygdaloideae</taxon>
        <taxon>Amygdaleae</taxon>
        <taxon>Prunus</taxon>
    </lineage>
</organism>
<proteinExistence type="predicted"/>
<evidence type="ECO:0000313" key="2">
    <source>
        <dbReference type="EMBL" id="PQQ03920.1"/>
    </source>
</evidence>
<keyword evidence="3" id="KW-1185">Reference proteome</keyword>
<name>A0A314YDE9_PRUYE</name>
<protein>
    <submittedName>
        <fullName evidence="2">Uncharacterized protein</fullName>
    </submittedName>
</protein>
<gene>
    <name evidence="2" type="ORF">Pyn_19144</name>
</gene>
<accession>A0A314YDE9</accession>
<evidence type="ECO:0000313" key="3">
    <source>
        <dbReference type="Proteomes" id="UP000250321"/>
    </source>
</evidence>
<evidence type="ECO:0000256" key="1">
    <source>
        <dbReference type="SAM" id="MobiDB-lite"/>
    </source>
</evidence>
<feature type="region of interest" description="Disordered" evidence="1">
    <location>
        <begin position="1"/>
        <end position="24"/>
    </location>
</feature>
<dbReference type="Proteomes" id="UP000250321">
    <property type="component" value="Unassembled WGS sequence"/>
</dbReference>
<dbReference type="EMBL" id="PJQY01001297">
    <property type="protein sequence ID" value="PQQ03920.1"/>
    <property type="molecule type" value="Genomic_DNA"/>
</dbReference>
<dbReference type="AlphaFoldDB" id="A0A314YDE9"/>
<comment type="caution">
    <text evidence="2">The sequence shown here is derived from an EMBL/GenBank/DDBJ whole genome shotgun (WGS) entry which is preliminary data.</text>
</comment>